<evidence type="ECO:0000256" key="9">
    <source>
        <dbReference type="ARBA" id="ARBA00023078"/>
    </source>
</evidence>
<dbReference type="Proteomes" id="UP000327013">
    <property type="component" value="Chromosome 1"/>
</dbReference>
<evidence type="ECO:0000256" key="2">
    <source>
        <dbReference type="ARBA" id="ARBA00004456"/>
    </source>
</evidence>
<evidence type="ECO:0000259" key="14">
    <source>
        <dbReference type="PROSITE" id="PS50059"/>
    </source>
</evidence>
<evidence type="ECO:0000256" key="12">
    <source>
        <dbReference type="PROSITE-ProRule" id="PRU00277"/>
    </source>
</evidence>
<evidence type="ECO:0000256" key="4">
    <source>
        <dbReference type="ARBA" id="ARBA00013194"/>
    </source>
</evidence>
<keyword evidence="16" id="KW-1185">Reference proteome</keyword>
<name>A0A5N6QB77_9ROSI</name>
<dbReference type="Gene3D" id="3.10.50.40">
    <property type="match status" value="1"/>
</dbReference>
<dbReference type="GO" id="GO:0009543">
    <property type="term" value="C:chloroplast thylakoid lumen"/>
    <property type="evidence" value="ECO:0007669"/>
    <property type="project" value="UniProtKB-SubCell"/>
</dbReference>
<protein>
    <recommendedName>
        <fullName evidence="4 12">peptidylprolyl isomerase</fullName>
        <ecNumber evidence="4 12">5.2.1.8</ecNumber>
    </recommendedName>
</protein>
<evidence type="ECO:0000256" key="1">
    <source>
        <dbReference type="ARBA" id="ARBA00000971"/>
    </source>
</evidence>
<dbReference type="GO" id="GO:0003755">
    <property type="term" value="F:peptidyl-prolyl cis-trans isomerase activity"/>
    <property type="evidence" value="ECO:0007669"/>
    <property type="project" value="UniProtKB-KW"/>
</dbReference>
<dbReference type="AlphaFoldDB" id="A0A5N6QB77"/>
<feature type="repeat" description="PPR" evidence="13">
    <location>
        <begin position="122"/>
        <end position="156"/>
    </location>
</feature>
<dbReference type="OrthoDB" id="185373at2759"/>
<keyword evidence="10 12" id="KW-0697">Rotamase</keyword>
<dbReference type="Gene3D" id="1.25.40.10">
    <property type="entry name" value="Tetratricopeptide repeat domain"/>
    <property type="match status" value="4"/>
</dbReference>
<dbReference type="InterPro" id="IPR011990">
    <property type="entry name" value="TPR-like_helical_dom_sf"/>
</dbReference>
<evidence type="ECO:0000256" key="13">
    <source>
        <dbReference type="PROSITE-ProRule" id="PRU00708"/>
    </source>
</evidence>
<keyword evidence="6" id="KW-0934">Plastid</keyword>
<dbReference type="InterPro" id="IPR001179">
    <property type="entry name" value="PPIase_FKBP_dom"/>
</dbReference>
<comment type="subcellular location">
    <subcellularLocation>
        <location evidence="2">Plastid</location>
        <location evidence="2">Chloroplast thylakoid lumen</location>
    </subcellularLocation>
</comment>
<keyword evidence="11" id="KW-1015">Disulfide bond</keyword>
<sequence length="683" mass="75239">MLVSLTHHLLKHTNHWACSYWSIKSFNSWALAIKNAASSHQALYLYSKMHRFSVPVDSFSILFTLKSCTQLQNLTVIQHLHAHIVKLGFSPHVYVATSLLHAYVVTSFENACTLFEEIPEKNTVTWNTMIAGYSRLGDVERARAVFEEMPLRDVASWSAVIAAYMNCGYYEHGLALFREMMATESSKPDQVTVGSVLSGCARMGSLGLLVGKSVHGFIAKNGWELNVELGTILVEMYAKCGLMRKACWVFEMMPERNVMTWTALICGSAQRGCSKEALSLFEMMQIAGVRPNELTITGILSACVHTGLVEKGRKYFKMIEECGLEPRIQHYGCMVNLLGKAGLLEEAYEIIRTMRFEPNIVVWGSFLSACREHKQFEMAERVIDQVLGMVKPENDGGVYSLICDLYVLGEKWDEAERLRKLMAEENVRKARGSSFIRSPLSFSISCISIQIKRIINQKFFSILLVGVEMSSLAFSVGIVNPRKFSTKLPRKKFGSTEASNISFSSLPQQSSSSSAPVLQQNVNPTLLGRREALGFGFSFCFLDVLLQPEAIAAANAPPCELTVAPSGLAFCDKVVGTGPEAVKGQLIKAHYTGKLENGTVFDSSYNRGMPLSFRIGVGEVIKGWDQGILGGDGVPPMLAGGKRTLKLPPELAYGMRGAGCKGGSCIIPPDSVLLFDVEFIGKV</sequence>
<evidence type="ECO:0000313" key="15">
    <source>
        <dbReference type="EMBL" id="KAE7996425.1"/>
    </source>
</evidence>
<dbReference type="PROSITE" id="PS51375">
    <property type="entry name" value="PPR"/>
    <property type="match status" value="3"/>
</dbReference>
<comment type="similarity">
    <text evidence="3">Belongs to the FKBP-type PPIase family.</text>
</comment>
<keyword evidence="5" id="KW-0150">Chloroplast</keyword>
<evidence type="ECO:0000256" key="5">
    <source>
        <dbReference type="ARBA" id="ARBA00022528"/>
    </source>
</evidence>
<dbReference type="GO" id="GO:0003723">
    <property type="term" value="F:RNA binding"/>
    <property type="evidence" value="ECO:0007669"/>
    <property type="project" value="InterPro"/>
</dbReference>
<proteinExistence type="inferred from homology"/>
<dbReference type="PANTHER" id="PTHR47926:SF452">
    <property type="entry name" value="PENTATRICOPEPTIDE REPEAT-CONTAINING PROTEIN"/>
    <property type="match status" value="1"/>
</dbReference>
<feature type="repeat" description="PPR" evidence="13">
    <location>
        <begin position="257"/>
        <end position="291"/>
    </location>
</feature>
<comment type="catalytic activity">
    <reaction evidence="1 12">
        <text>[protein]-peptidylproline (omega=180) = [protein]-peptidylproline (omega=0)</text>
        <dbReference type="Rhea" id="RHEA:16237"/>
        <dbReference type="Rhea" id="RHEA-COMP:10747"/>
        <dbReference type="Rhea" id="RHEA-COMP:10748"/>
        <dbReference type="ChEBI" id="CHEBI:83833"/>
        <dbReference type="ChEBI" id="CHEBI:83834"/>
        <dbReference type="EC" id="5.2.1.8"/>
    </reaction>
</comment>
<dbReference type="InterPro" id="IPR046848">
    <property type="entry name" value="E_motif"/>
</dbReference>
<dbReference type="FunFam" id="3.10.50.40:FF:000032">
    <property type="entry name" value="Peptidylprolyl isomerase"/>
    <property type="match status" value="1"/>
</dbReference>
<evidence type="ECO:0000256" key="8">
    <source>
        <dbReference type="ARBA" id="ARBA00022946"/>
    </source>
</evidence>
<accession>A0A5N6QB77</accession>
<dbReference type="PROSITE" id="PS50059">
    <property type="entry name" value="FKBP_PPIASE"/>
    <property type="match status" value="1"/>
</dbReference>
<gene>
    <name evidence="15" type="ORF">FH972_001152</name>
</gene>
<dbReference type="EMBL" id="CM017321">
    <property type="protein sequence ID" value="KAE7996425.1"/>
    <property type="molecule type" value="Genomic_DNA"/>
</dbReference>
<evidence type="ECO:0000256" key="7">
    <source>
        <dbReference type="ARBA" id="ARBA00022737"/>
    </source>
</evidence>
<evidence type="ECO:0000256" key="10">
    <source>
        <dbReference type="ARBA" id="ARBA00023110"/>
    </source>
</evidence>
<evidence type="ECO:0000256" key="3">
    <source>
        <dbReference type="ARBA" id="ARBA00006577"/>
    </source>
</evidence>
<dbReference type="InterPro" id="IPR002885">
    <property type="entry name" value="PPR_rpt"/>
</dbReference>
<evidence type="ECO:0000256" key="6">
    <source>
        <dbReference type="ARBA" id="ARBA00022640"/>
    </source>
</evidence>
<dbReference type="NCBIfam" id="TIGR00756">
    <property type="entry name" value="PPR"/>
    <property type="match status" value="4"/>
</dbReference>
<organism evidence="15 16">
    <name type="scientific">Carpinus fangiana</name>
    <dbReference type="NCBI Taxonomy" id="176857"/>
    <lineage>
        <taxon>Eukaryota</taxon>
        <taxon>Viridiplantae</taxon>
        <taxon>Streptophyta</taxon>
        <taxon>Embryophyta</taxon>
        <taxon>Tracheophyta</taxon>
        <taxon>Spermatophyta</taxon>
        <taxon>Magnoliopsida</taxon>
        <taxon>eudicotyledons</taxon>
        <taxon>Gunneridae</taxon>
        <taxon>Pentapetalae</taxon>
        <taxon>rosids</taxon>
        <taxon>fabids</taxon>
        <taxon>Fagales</taxon>
        <taxon>Betulaceae</taxon>
        <taxon>Carpinus</taxon>
    </lineage>
</organism>
<keyword evidence="12" id="KW-0413">Isomerase</keyword>
<feature type="repeat" description="PPR" evidence="13">
    <location>
        <begin position="292"/>
        <end position="326"/>
    </location>
</feature>
<dbReference type="Pfam" id="PF13041">
    <property type="entry name" value="PPR_2"/>
    <property type="match status" value="1"/>
</dbReference>
<dbReference type="Pfam" id="PF01535">
    <property type="entry name" value="PPR"/>
    <property type="match status" value="3"/>
</dbReference>
<dbReference type="InterPro" id="IPR046960">
    <property type="entry name" value="PPR_At4g14850-like_plant"/>
</dbReference>
<dbReference type="GO" id="GO:0009451">
    <property type="term" value="P:RNA modification"/>
    <property type="evidence" value="ECO:0007669"/>
    <property type="project" value="InterPro"/>
</dbReference>
<keyword evidence="7" id="KW-0677">Repeat</keyword>
<dbReference type="InterPro" id="IPR046357">
    <property type="entry name" value="PPIase_dom_sf"/>
</dbReference>
<evidence type="ECO:0000313" key="16">
    <source>
        <dbReference type="Proteomes" id="UP000327013"/>
    </source>
</evidence>
<dbReference type="FunFam" id="1.25.40.10:FF:000790">
    <property type="entry name" value="Pentatricopeptide repeat-containing protein"/>
    <property type="match status" value="1"/>
</dbReference>
<dbReference type="Pfam" id="PF20431">
    <property type="entry name" value="E_motif"/>
    <property type="match status" value="1"/>
</dbReference>
<keyword evidence="8" id="KW-0809">Transit peptide</keyword>
<dbReference type="Pfam" id="PF00254">
    <property type="entry name" value="FKBP_C"/>
    <property type="match status" value="1"/>
</dbReference>
<dbReference type="SUPFAM" id="SSF54534">
    <property type="entry name" value="FKBP-like"/>
    <property type="match status" value="1"/>
</dbReference>
<dbReference type="EC" id="5.2.1.8" evidence="4 12"/>
<keyword evidence="9" id="KW-0793">Thylakoid</keyword>
<evidence type="ECO:0000256" key="11">
    <source>
        <dbReference type="ARBA" id="ARBA00023157"/>
    </source>
</evidence>
<reference evidence="15 16" key="1">
    <citation type="submission" date="2019-06" db="EMBL/GenBank/DDBJ databases">
        <title>A chromosomal-level reference genome of Carpinus fangiana (Coryloideae, Betulaceae).</title>
        <authorList>
            <person name="Yang X."/>
            <person name="Wang Z."/>
            <person name="Zhang L."/>
            <person name="Hao G."/>
            <person name="Liu J."/>
            <person name="Yang Y."/>
        </authorList>
    </citation>
    <scope>NUCLEOTIDE SEQUENCE [LARGE SCALE GENOMIC DNA]</scope>
    <source>
        <strain evidence="15">Cfa_2016G</strain>
        <tissue evidence="15">Leaf</tissue>
    </source>
</reference>
<feature type="domain" description="PPIase FKBP-type" evidence="14">
    <location>
        <begin position="584"/>
        <end position="683"/>
    </location>
</feature>
<dbReference type="PANTHER" id="PTHR47926">
    <property type="entry name" value="PENTATRICOPEPTIDE REPEAT-CONTAINING PROTEIN"/>
    <property type="match status" value="1"/>
</dbReference>